<gene>
    <name evidence="2" type="primary">OSJNBa0053D03.15</name>
</gene>
<organism evidence="2 3">
    <name type="scientific">Oryza sativa subsp. japonica</name>
    <name type="common">Rice</name>
    <dbReference type="NCBI Taxonomy" id="39947"/>
    <lineage>
        <taxon>Eukaryota</taxon>
        <taxon>Viridiplantae</taxon>
        <taxon>Streptophyta</taxon>
        <taxon>Embryophyta</taxon>
        <taxon>Tracheophyta</taxon>
        <taxon>Spermatophyta</taxon>
        <taxon>Magnoliopsida</taxon>
        <taxon>Liliopsida</taxon>
        <taxon>Poales</taxon>
        <taxon>Poaceae</taxon>
        <taxon>BOP clade</taxon>
        <taxon>Oryzoideae</taxon>
        <taxon>Oryzeae</taxon>
        <taxon>Oryzinae</taxon>
        <taxon>Oryza</taxon>
        <taxon>Oryza sativa</taxon>
    </lineage>
</organism>
<evidence type="ECO:0000256" key="1">
    <source>
        <dbReference type="SAM" id="MobiDB-lite"/>
    </source>
</evidence>
<evidence type="ECO:0000313" key="2">
    <source>
        <dbReference type="EMBL" id="AAM00951.1"/>
    </source>
</evidence>
<protein>
    <recommendedName>
        <fullName evidence="4">Pr1-like protein</fullName>
    </recommendedName>
</protein>
<proteinExistence type="predicted"/>
<dbReference type="EMBL" id="AC021892">
    <property type="protein sequence ID" value="AAM00951.1"/>
    <property type="molecule type" value="Genomic_DNA"/>
</dbReference>
<dbReference type="AlphaFoldDB" id="Q8S842"/>
<accession>Q8S842</accession>
<feature type="compositionally biased region" description="Basic and acidic residues" evidence="1">
    <location>
        <begin position="284"/>
        <end position="314"/>
    </location>
</feature>
<name>Q8S842_ORYSJ</name>
<dbReference type="Proteomes" id="UP000000763">
    <property type="component" value="Chromosome 10"/>
</dbReference>
<evidence type="ECO:0008006" key="4">
    <source>
        <dbReference type="Google" id="ProtNLM"/>
    </source>
</evidence>
<reference evidence="3" key="2">
    <citation type="journal article" date="2008" name="Nucleic Acids Res.">
        <title>The rice annotation project database (RAP-DB): 2008 update.</title>
        <authorList>
            <consortium name="The rice annotation project (RAP)"/>
        </authorList>
    </citation>
    <scope>GENOME REANNOTATION</scope>
    <source>
        <strain evidence="3">cv. Nipponbare</strain>
    </source>
</reference>
<reference evidence="3" key="1">
    <citation type="journal article" date="2005" name="Nature">
        <title>The map-based sequence of the rice genome.</title>
        <authorList>
            <consortium name="International rice genome sequencing project (IRGSP)"/>
            <person name="Matsumoto T."/>
            <person name="Wu J."/>
            <person name="Kanamori H."/>
            <person name="Katayose Y."/>
            <person name="Fujisawa M."/>
            <person name="Namiki N."/>
            <person name="Mizuno H."/>
            <person name="Yamamoto K."/>
            <person name="Antonio B.A."/>
            <person name="Baba T."/>
            <person name="Sakata K."/>
            <person name="Nagamura Y."/>
            <person name="Aoki H."/>
            <person name="Arikawa K."/>
            <person name="Arita K."/>
            <person name="Bito T."/>
            <person name="Chiden Y."/>
            <person name="Fujitsuka N."/>
            <person name="Fukunaka R."/>
            <person name="Hamada M."/>
            <person name="Harada C."/>
            <person name="Hayashi A."/>
            <person name="Hijishita S."/>
            <person name="Honda M."/>
            <person name="Hosokawa S."/>
            <person name="Ichikawa Y."/>
            <person name="Idonuma A."/>
            <person name="Iijima M."/>
            <person name="Ikeda M."/>
            <person name="Ikeno M."/>
            <person name="Ito K."/>
            <person name="Ito S."/>
            <person name="Ito T."/>
            <person name="Ito Y."/>
            <person name="Ito Y."/>
            <person name="Iwabuchi A."/>
            <person name="Kamiya K."/>
            <person name="Karasawa W."/>
            <person name="Kurita K."/>
            <person name="Katagiri S."/>
            <person name="Kikuta A."/>
            <person name="Kobayashi H."/>
            <person name="Kobayashi N."/>
            <person name="Machita K."/>
            <person name="Maehara T."/>
            <person name="Masukawa M."/>
            <person name="Mizubayashi T."/>
            <person name="Mukai Y."/>
            <person name="Nagasaki H."/>
            <person name="Nagata Y."/>
            <person name="Naito S."/>
            <person name="Nakashima M."/>
            <person name="Nakama Y."/>
            <person name="Nakamichi Y."/>
            <person name="Nakamura M."/>
            <person name="Meguro A."/>
            <person name="Negishi M."/>
            <person name="Ohta I."/>
            <person name="Ohta T."/>
            <person name="Okamoto M."/>
            <person name="Ono N."/>
            <person name="Saji S."/>
            <person name="Sakaguchi M."/>
            <person name="Sakai K."/>
            <person name="Shibata M."/>
            <person name="Shimokawa T."/>
            <person name="Song J."/>
            <person name="Takazaki Y."/>
            <person name="Terasawa K."/>
            <person name="Tsugane M."/>
            <person name="Tsuji K."/>
            <person name="Ueda S."/>
            <person name="Waki K."/>
            <person name="Yamagata H."/>
            <person name="Yamamoto M."/>
            <person name="Yamamoto S."/>
            <person name="Yamane H."/>
            <person name="Yoshiki S."/>
            <person name="Yoshihara R."/>
            <person name="Yukawa K."/>
            <person name="Zhong H."/>
            <person name="Yano M."/>
            <person name="Yuan Q."/>
            <person name="Ouyang S."/>
            <person name="Liu J."/>
            <person name="Jones K.M."/>
            <person name="Gansberger K."/>
            <person name="Moffat K."/>
            <person name="Hill J."/>
            <person name="Bera J."/>
            <person name="Fadrosh D."/>
            <person name="Jin S."/>
            <person name="Johri S."/>
            <person name="Kim M."/>
            <person name="Overton L."/>
            <person name="Reardon M."/>
            <person name="Tsitrin T."/>
            <person name="Vuong H."/>
            <person name="Weaver B."/>
            <person name="Ciecko A."/>
            <person name="Tallon L."/>
            <person name="Jackson J."/>
            <person name="Pai G."/>
            <person name="Aken S.V."/>
            <person name="Utterback T."/>
            <person name="Reidmuller S."/>
            <person name="Feldblyum T."/>
            <person name="Hsiao J."/>
            <person name="Zismann V."/>
            <person name="Iobst S."/>
            <person name="de Vazeille A.R."/>
            <person name="Buell C.R."/>
            <person name="Ying K."/>
            <person name="Li Y."/>
            <person name="Lu T."/>
            <person name="Huang Y."/>
            <person name="Zhao Q."/>
            <person name="Feng Q."/>
            <person name="Zhang L."/>
            <person name="Zhu J."/>
            <person name="Weng Q."/>
            <person name="Mu J."/>
            <person name="Lu Y."/>
            <person name="Fan D."/>
            <person name="Liu Y."/>
            <person name="Guan J."/>
            <person name="Zhang Y."/>
            <person name="Yu S."/>
            <person name="Liu X."/>
            <person name="Zhang Y."/>
            <person name="Hong G."/>
            <person name="Han B."/>
            <person name="Choisne N."/>
            <person name="Demange N."/>
            <person name="Orjeda G."/>
            <person name="Samain S."/>
            <person name="Cattolico L."/>
            <person name="Pelletier E."/>
            <person name="Couloux A."/>
            <person name="Segurens B."/>
            <person name="Wincker P."/>
            <person name="D'Hont A."/>
            <person name="Scarpelli C."/>
            <person name="Weissenbach J."/>
            <person name="Salanoubat M."/>
            <person name="Quetier F."/>
            <person name="Yu Y."/>
            <person name="Kim H.R."/>
            <person name="Rambo T."/>
            <person name="Currie J."/>
            <person name="Collura K."/>
            <person name="Luo M."/>
            <person name="Yang T."/>
            <person name="Ammiraju J.S.S."/>
            <person name="Engler F."/>
            <person name="Soderlund C."/>
            <person name="Wing R.A."/>
            <person name="Palmer L.E."/>
            <person name="de la Bastide M."/>
            <person name="Spiegel L."/>
            <person name="Nascimento L."/>
            <person name="Zutavern T."/>
            <person name="O'Shaughnessy A."/>
            <person name="Dike S."/>
            <person name="Dedhia N."/>
            <person name="Preston R."/>
            <person name="Balija V."/>
            <person name="McCombie W.R."/>
            <person name="Chow T."/>
            <person name="Chen H."/>
            <person name="Chung M."/>
            <person name="Chen C."/>
            <person name="Shaw J."/>
            <person name="Wu H."/>
            <person name="Hsiao K."/>
            <person name="Chao Y."/>
            <person name="Chu M."/>
            <person name="Cheng C."/>
            <person name="Hour A."/>
            <person name="Lee P."/>
            <person name="Lin S."/>
            <person name="Lin Y."/>
            <person name="Liou J."/>
            <person name="Liu S."/>
            <person name="Hsing Y."/>
            <person name="Raghuvanshi S."/>
            <person name="Mohanty A."/>
            <person name="Bharti A.K."/>
            <person name="Gaur A."/>
            <person name="Gupta V."/>
            <person name="Kumar D."/>
            <person name="Ravi V."/>
            <person name="Vij S."/>
            <person name="Kapur A."/>
            <person name="Khurana P."/>
            <person name="Khurana P."/>
            <person name="Khurana J.P."/>
            <person name="Tyagi A.K."/>
            <person name="Gaikwad K."/>
            <person name="Singh A."/>
            <person name="Dalal V."/>
            <person name="Srivastava S."/>
            <person name="Dixit A."/>
            <person name="Pal A.K."/>
            <person name="Ghazi I.A."/>
            <person name="Yadav M."/>
            <person name="Pandit A."/>
            <person name="Bhargava A."/>
            <person name="Sureshbabu K."/>
            <person name="Batra K."/>
            <person name="Sharma T.R."/>
            <person name="Mohapatra T."/>
            <person name="Singh N.K."/>
            <person name="Messing J."/>
            <person name="Nelson A.B."/>
            <person name="Fuks G."/>
            <person name="Kavchok S."/>
            <person name="Keizer G."/>
            <person name="Linton E."/>
            <person name="Llaca V."/>
            <person name="Song R."/>
            <person name="Tanyolac B."/>
            <person name="Young S."/>
            <person name="Ho-Il K."/>
            <person name="Hahn J.H."/>
            <person name="Sangsakoo G."/>
            <person name="Vanavichit A."/>
            <person name="de Mattos Luiz.A.T."/>
            <person name="Zimmer P.D."/>
            <person name="Malone G."/>
            <person name="Dellagostin O."/>
            <person name="de Oliveira A.C."/>
            <person name="Bevan M."/>
            <person name="Bancroft I."/>
            <person name="Minx P."/>
            <person name="Cordum H."/>
            <person name="Wilson R."/>
            <person name="Cheng Z."/>
            <person name="Jin W."/>
            <person name="Jiang J."/>
            <person name="Leong S.A."/>
            <person name="Iwama H."/>
            <person name="Gojobori T."/>
            <person name="Itoh T."/>
            <person name="Niimura Y."/>
            <person name="Fujii Y."/>
            <person name="Habara T."/>
            <person name="Sakai H."/>
            <person name="Sato Y."/>
            <person name="Wilson G."/>
            <person name="Kumar K."/>
            <person name="McCouch S."/>
            <person name="Juretic N."/>
            <person name="Hoen D."/>
            <person name="Wright S."/>
            <person name="Bruskiewich R."/>
            <person name="Bureau T."/>
            <person name="Miyao A."/>
            <person name="Hirochika H."/>
            <person name="Nishikawa T."/>
            <person name="Kadowaki K."/>
            <person name="Sugiura M."/>
            <person name="Burr B."/>
            <person name="Sasaki T."/>
        </authorList>
    </citation>
    <scope>NUCLEOTIDE SEQUENCE [LARGE SCALE GENOMIC DNA]</scope>
    <source>
        <strain evidence="3">cv. Nipponbare</strain>
    </source>
</reference>
<feature type="region of interest" description="Disordered" evidence="1">
    <location>
        <begin position="121"/>
        <end position="314"/>
    </location>
</feature>
<feature type="compositionally biased region" description="Low complexity" evidence="1">
    <location>
        <begin position="210"/>
        <end position="224"/>
    </location>
</feature>
<feature type="compositionally biased region" description="Basic and acidic residues" evidence="1">
    <location>
        <begin position="256"/>
        <end position="274"/>
    </location>
</feature>
<sequence length="314" mass="32185">MGWSRSARQATELWWHGDRRGSRTELWWCRGDRRGGRRQLRATVIWGGTDEGGGIARGTGVPAARIGGAAGLGEGSAAGVGVRCSAERISGGAAAIRVRGGSTGHGWEGARVRGEVAWITGGGGGAGREGARTGSTGVGPTRQPLGPRWTGRTRLTPAGAPRGAPEGGLAGTADGRRRARAPMVTAGDHRRGGAAPERAEKRGKRKGRSTAHPGTTRTAETTTGVEESGGAVRDGEDDGAPAVGGRNGGADEVDDDAAKPMEVTPRREEVRGDDGGEPELGGDGGERGRRRGLDSDGERGRRAAETKEGSTGRV</sequence>
<evidence type="ECO:0000313" key="3">
    <source>
        <dbReference type="Proteomes" id="UP000000763"/>
    </source>
</evidence>